<evidence type="ECO:0000256" key="1">
    <source>
        <dbReference type="SAM" id="SignalP"/>
    </source>
</evidence>
<reference evidence="3" key="1">
    <citation type="journal article" date="2019" name="Int. J. Syst. Evol. Microbiol.">
        <title>The Global Catalogue of Microorganisms (GCM) 10K type strain sequencing project: providing services to taxonomists for standard genome sequencing and annotation.</title>
        <authorList>
            <consortium name="The Broad Institute Genomics Platform"/>
            <consortium name="The Broad Institute Genome Sequencing Center for Infectious Disease"/>
            <person name="Wu L."/>
            <person name="Ma J."/>
        </authorList>
    </citation>
    <scope>NUCLEOTIDE SEQUENCE [LARGE SCALE GENOMIC DNA]</scope>
    <source>
        <strain evidence="3">CCUG 56042</strain>
    </source>
</reference>
<protein>
    <submittedName>
        <fullName evidence="2">Uncharacterized protein</fullName>
    </submittedName>
</protein>
<evidence type="ECO:0000313" key="2">
    <source>
        <dbReference type="EMBL" id="MFC5430792.1"/>
    </source>
</evidence>
<accession>A0ABW0JCS9</accession>
<dbReference type="Proteomes" id="UP001596103">
    <property type="component" value="Unassembled WGS sequence"/>
</dbReference>
<dbReference type="RefSeq" id="WP_377713534.1">
    <property type="nucleotide sequence ID" value="NZ_JBHSMP010000024.1"/>
</dbReference>
<sequence>MKIVAKHLIAAFLSCLSCLIAPAALAAASEGQSFQSDPAIEKMAEAYAQDTVDIAAKHFAIQLDWSDASIANIEKALAQMNLSYTNTNPKPTDEQVMSFAKGFGSYVGEVYRRNHGGERGIATLGESRFPALRSDSGTIFWPWARAFKRITEGAQDNVSDYYSALLKN</sequence>
<proteinExistence type="predicted"/>
<keyword evidence="1" id="KW-0732">Signal</keyword>
<gene>
    <name evidence="2" type="ORF">ACFPTO_18605</name>
</gene>
<name>A0ABW0JCS9_9BURK</name>
<feature type="chain" id="PRO_5046674573" evidence="1">
    <location>
        <begin position="27"/>
        <end position="168"/>
    </location>
</feature>
<comment type="caution">
    <text evidence="2">The sequence shown here is derived from an EMBL/GenBank/DDBJ whole genome shotgun (WGS) entry which is preliminary data.</text>
</comment>
<keyword evidence="3" id="KW-1185">Reference proteome</keyword>
<evidence type="ECO:0000313" key="3">
    <source>
        <dbReference type="Proteomes" id="UP001596103"/>
    </source>
</evidence>
<dbReference type="EMBL" id="JBHSMP010000024">
    <property type="protein sequence ID" value="MFC5430792.1"/>
    <property type="molecule type" value="Genomic_DNA"/>
</dbReference>
<feature type="signal peptide" evidence="1">
    <location>
        <begin position="1"/>
        <end position="26"/>
    </location>
</feature>
<organism evidence="2 3">
    <name type="scientific">Paraburkholderia denitrificans</name>
    <dbReference type="NCBI Taxonomy" id="694025"/>
    <lineage>
        <taxon>Bacteria</taxon>
        <taxon>Pseudomonadati</taxon>
        <taxon>Pseudomonadota</taxon>
        <taxon>Betaproteobacteria</taxon>
        <taxon>Burkholderiales</taxon>
        <taxon>Burkholderiaceae</taxon>
        <taxon>Paraburkholderia</taxon>
    </lineage>
</organism>